<accession>A0A7S1DN32</accession>
<feature type="region of interest" description="Disordered" evidence="7">
    <location>
        <begin position="99"/>
        <end position="128"/>
    </location>
</feature>
<dbReference type="GO" id="GO:0061630">
    <property type="term" value="F:ubiquitin protein ligase activity"/>
    <property type="evidence" value="ECO:0007669"/>
    <property type="project" value="TreeGrafter"/>
</dbReference>
<name>A0A7S1DN32_HEMAN</name>
<reference evidence="9" key="1">
    <citation type="submission" date="2021-01" db="EMBL/GenBank/DDBJ databases">
        <authorList>
            <person name="Corre E."/>
            <person name="Pelletier E."/>
            <person name="Niang G."/>
            <person name="Scheremetjew M."/>
            <person name="Finn R."/>
            <person name="Kale V."/>
            <person name="Holt S."/>
            <person name="Cochrane G."/>
            <person name="Meng A."/>
            <person name="Brown T."/>
            <person name="Cohen L."/>
        </authorList>
    </citation>
    <scope>NUCLEOTIDE SEQUENCE</scope>
    <source>
        <strain evidence="9">CCMP644</strain>
    </source>
</reference>
<dbReference type="InterPro" id="IPR038718">
    <property type="entry name" value="SNF2-like_sf"/>
</dbReference>
<dbReference type="GO" id="GO:0003677">
    <property type="term" value="F:DNA binding"/>
    <property type="evidence" value="ECO:0007669"/>
    <property type="project" value="InterPro"/>
</dbReference>
<gene>
    <name evidence="9" type="ORF">HAND00432_LOCUS6263</name>
</gene>
<evidence type="ECO:0000256" key="3">
    <source>
        <dbReference type="ARBA" id="ARBA00022771"/>
    </source>
</evidence>
<dbReference type="SUPFAM" id="SSF52540">
    <property type="entry name" value="P-loop containing nucleoside triphosphate hydrolases"/>
    <property type="match status" value="1"/>
</dbReference>
<dbReference type="Gene3D" id="3.40.50.10810">
    <property type="entry name" value="Tandem AAA-ATPase domain"/>
    <property type="match status" value="1"/>
</dbReference>
<dbReference type="SUPFAM" id="SSF57716">
    <property type="entry name" value="Glucocorticoid receptor-like (DNA-binding domain)"/>
    <property type="match status" value="1"/>
</dbReference>
<evidence type="ECO:0000256" key="1">
    <source>
        <dbReference type="ARBA" id="ARBA00004123"/>
    </source>
</evidence>
<comment type="subcellular location">
    <subcellularLocation>
        <location evidence="1">Nucleus</location>
    </subcellularLocation>
</comment>
<keyword evidence="5" id="KW-0862">Zinc</keyword>
<protein>
    <recommendedName>
        <fullName evidence="8">PARP-type domain-containing protein</fullName>
    </recommendedName>
</protein>
<dbReference type="InterPro" id="IPR014905">
    <property type="entry name" value="HIRAN"/>
</dbReference>
<dbReference type="PROSITE" id="PS50064">
    <property type="entry name" value="ZF_PARP_2"/>
    <property type="match status" value="1"/>
</dbReference>
<organism evidence="9">
    <name type="scientific">Hemiselmis andersenii</name>
    <name type="common">Cryptophyte alga</name>
    <dbReference type="NCBI Taxonomy" id="464988"/>
    <lineage>
        <taxon>Eukaryota</taxon>
        <taxon>Cryptophyceae</taxon>
        <taxon>Cryptomonadales</taxon>
        <taxon>Hemiselmidaceae</taxon>
        <taxon>Hemiselmis</taxon>
    </lineage>
</organism>
<evidence type="ECO:0000256" key="2">
    <source>
        <dbReference type="ARBA" id="ARBA00022723"/>
    </source>
</evidence>
<dbReference type="PANTHER" id="PTHR45865:SF1">
    <property type="entry name" value="E3 UBIQUITIN-PROTEIN LIGASE SHPRH"/>
    <property type="match status" value="1"/>
</dbReference>
<evidence type="ECO:0000256" key="7">
    <source>
        <dbReference type="SAM" id="MobiDB-lite"/>
    </source>
</evidence>
<dbReference type="InterPro" id="IPR001510">
    <property type="entry name" value="Znf_PARP"/>
</dbReference>
<dbReference type="SMART" id="SM01336">
    <property type="entry name" value="zf-PARP"/>
    <property type="match status" value="1"/>
</dbReference>
<dbReference type="Pfam" id="PF00645">
    <property type="entry name" value="zf-PARP"/>
    <property type="match status" value="1"/>
</dbReference>
<dbReference type="EMBL" id="HBFX01010553">
    <property type="protein sequence ID" value="CAD8951728.1"/>
    <property type="molecule type" value="Transcribed_RNA"/>
</dbReference>
<evidence type="ECO:0000259" key="8">
    <source>
        <dbReference type="PROSITE" id="PS50064"/>
    </source>
</evidence>
<feature type="compositionally biased region" description="Low complexity" evidence="7">
    <location>
        <begin position="108"/>
        <end position="120"/>
    </location>
</feature>
<dbReference type="InterPro" id="IPR027417">
    <property type="entry name" value="P-loop_NTPase"/>
</dbReference>
<dbReference type="GO" id="GO:0000209">
    <property type="term" value="P:protein polyubiquitination"/>
    <property type="evidence" value="ECO:0007669"/>
    <property type="project" value="TreeGrafter"/>
</dbReference>
<keyword evidence="3" id="KW-0863">Zinc-finger</keyword>
<keyword evidence="4" id="KW-0378">Hydrolase</keyword>
<evidence type="ECO:0000313" key="9">
    <source>
        <dbReference type="EMBL" id="CAD8951728.1"/>
    </source>
</evidence>
<evidence type="ECO:0000256" key="4">
    <source>
        <dbReference type="ARBA" id="ARBA00022801"/>
    </source>
</evidence>
<dbReference type="Gene3D" id="3.30.70.2330">
    <property type="match status" value="1"/>
</dbReference>
<dbReference type="GO" id="GO:0005634">
    <property type="term" value="C:nucleus"/>
    <property type="evidence" value="ECO:0007669"/>
    <property type="project" value="UniProtKB-SubCell"/>
</dbReference>
<dbReference type="Pfam" id="PF08797">
    <property type="entry name" value="HIRAN"/>
    <property type="match status" value="1"/>
</dbReference>
<dbReference type="GO" id="GO:0006974">
    <property type="term" value="P:DNA damage response"/>
    <property type="evidence" value="ECO:0007669"/>
    <property type="project" value="TreeGrafter"/>
</dbReference>
<dbReference type="SMART" id="SM00910">
    <property type="entry name" value="HIRAN"/>
    <property type="match status" value="1"/>
</dbReference>
<keyword evidence="2" id="KW-0479">Metal-binding</keyword>
<keyword evidence="6" id="KW-0539">Nucleus</keyword>
<dbReference type="InterPro" id="IPR036957">
    <property type="entry name" value="Znf_PARP_sf"/>
</dbReference>
<dbReference type="Pfam" id="PF00176">
    <property type="entry name" value="SNF2-rel_dom"/>
    <property type="match status" value="1"/>
</dbReference>
<dbReference type="InterPro" id="IPR000330">
    <property type="entry name" value="SNF2_N"/>
</dbReference>
<sequence>MTWCIEYSKSGRAKCRNCGQKIENGVVRCGKEEFSPMYGPVTGWNHPECLTWRSLSPQSMIGWRSIRPEDQTAILNLVSGGAGRQSGGPTRWVPLPRPGQPWVPPPLSSAAMAGAGSSSSQESQHDGVMAEPNWATVEEERQDTDVLYGKVNVLVVGCRYYGGLLHEGEYAELVREPRNQYDRNAIRVDNMMAQQVGHIKKEQAAVLAPMIDDASPLKPWIEVEVNEGGTNMFQVSCTASIYGPVEYQEQVLRYVMASGVLRLKGNQSIPGSPGMGSGTGVTGTNSSNLSVVRSVKISSAEASQKSLDKLYDELKTDLSQLDTASVMKALQGKLLSPLFPHQQQGVAWMLSREASLSLPPFWSQVTEAGTTVYYNQVTKSSQSTAPAPVKGGLVCDDMGLGKTLQTLCCAAADQFTQAPGGGGGGRPLLCAQTVS</sequence>
<dbReference type="Gene3D" id="3.30.1740.10">
    <property type="entry name" value="Zinc finger, PARP-type"/>
    <property type="match status" value="1"/>
</dbReference>
<dbReference type="GO" id="GO:0005524">
    <property type="term" value="F:ATP binding"/>
    <property type="evidence" value="ECO:0007669"/>
    <property type="project" value="InterPro"/>
</dbReference>
<dbReference type="PANTHER" id="PTHR45865">
    <property type="entry name" value="E3 UBIQUITIN-PROTEIN LIGASE SHPRH FAMILY MEMBER"/>
    <property type="match status" value="1"/>
</dbReference>
<proteinExistence type="predicted"/>
<evidence type="ECO:0000256" key="6">
    <source>
        <dbReference type="ARBA" id="ARBA00023242"/>
    </source>
</evidence>
<dbReference type="AlphaFoldDB" id="A0A7S1DN32"/>
<dbReference type="InterPro" id="IPR052583">
    <property type="entry name" value="ATP-helicase/E3_Ub-Ligase"/>
</dbReference>
<evidence type="ECO:0000256" key="5">
    <source>
        <dbReference type="ARBA" id="ARBA00022833"/>
    </source>
</evidence>
<dbReference type="GO" id="GO:0008270">
    <property type="term" value="F:zinc ion binding"/>
    <property type="evidence" value="ECO:0007669"/>
    <property type="project" value="UniProtKB-KW"/>
</dbReference>
<feature type="domain" description="PARP-type" evidence="8">
    <location>
        <begin position="3"/>
        <end position="82"/>
    </location>
</feature>
<dbReference type="GO" id="GO:0016818">
    <property type="term" value="F:hydrolase activity, acting on acid anhydrides, in phosphorus-containing anhydrides"/>
    <property type="evidence" value="ECO:0007669"/>
    <property type="project" value="InterPro"/>
</dbReference>